<protein>
    <recommendedName>
        <fullName evidence="7">Amino acid permease/ SLC12A domain-containing protein</fullName>
    </recommendedName>
</protein>
<evidence type="ECO:0000256" key="2">
    <source>
        <dbReference type="ARBA" id="ARBA00022448"/>
    </source>
</evidence>
<dbReference type="Gene3D" id="1.20.1740.10">
    <property type="entry name" value="Amino acid/polyamine transporter I"/>
    <property type="match status" value="1"/>
</dbReference>
<feature type="transmembrane region" description="Helical" evidence="6">
    <location>
        <begin position="426"/>
        <end position="448"/>
    </location>
</feature>
<proteinExistence type="predicted"/>
<keyword evidence="2" id="KW-0813">Transport</keyword>
<comment type="subcellular location">
    <subcellularLocation>
        <location evidence="1">Membrane</location>
        <topology evidence="1">Multi-pass membrane protein</topology>
    </subcellularLocation>
</comment>
<feature type="non-terminal residue" evidence="8">
    <location>
        <position position="461"/>
    </location>
</feature>
<evidence type="ECO:0000259" key="7">
    <source>
        <dbReference type="Pfam" id="PF00324"/>
    </source>
</evidence>
<reference evidence="8 9" key="1">
    <citation type="journal article" date="2016" name="Nat. Commun.">
        <title>Ectomycorrhizal ecology is imprinted in the genome of the dominant symbiotic fungus Cenococcum geophilum.</title>
        <authorList>
            <consortium name="DOE Joint Genome Institute"/>
            <person name="Peter M."/>
            <person name="Kohler A."/>
            <person name="Ohm R.A."/>
            <person name="Kuo A."/>
            <person name="Krutzmann J."/>
            <person name="Morin E."/>
            <person name="Arend M."/>
            <person name="Barry K.W."/>
            <person name="Binder M."/>
            <person name="Choi C."/>
            <person name="Clum A."/>
            <person name="Copeland A."/>
            <person name="Grisel N."/>
            <person name="Haridas S."/>
            <person name="Kipfer T."/>
            <person name="LaButti K."/>
            <person name="Lindquist E."/>
            <person name="Lipzen A."/>
            <person name="Maire R."/>
            <person name="Meier B."/>
            <person name="Mihaltcheva S."/>
            <person name="Molinier V."/>
            <person name="Murat C."/>
            <person name="Poggeler S."/>
            <person name="Quandt C.A."/>
            <person name="Sperisen C."/>
            <person name="Tritt A."/>
            <person name="Tisserant E."/>
            <person name="Crous P.W."/>
            <person name="Henrissat B."/>
            <person name="Nehls U."/>
            <person name="Egli S."/>
            <person name="Spatafora J.W."/>
            <person name="Grigoriev I.V."/>
            <person name="Martin F.M."/>
        </authorList>
    </citation>
    <scope>NUCLEOTIDE SEQUENCE [LARGE SCALE GENOMIC DNA]</scope>
    <source>
        <strain evidence="8 9">CBS 207.34</strain>
    </source>
</reference>
<evidence type="ECO:0000256" key="1">
    <source>
        <dbReference type="ARBA" id="ARBA00004141"/>
    </source>
</evidence>
<feature type="transmembrane region" description="Helical" evidence="6">
    <location>
        <begin position="85"/>
        <end position="105"/>
    </location>
</feature>
<evidence type="ECO:0000313" key="9">
    <source>
        <dbReference type="Proteomes" id="UP000250140"/>
    </source>
</evidence>
<dbReference type="Pfam" id="PF00324">
    <property type="entry name" value="AA_permease"/>
    <property type="match status" value="1"/>
</dbReference>
<evidence type="ECO:0000256" key="5">
    <source>
        <dbReference type="ARBA" id="ARBA00023136"/>
    </source>
</evidence>
<dbReference type="InterPro" id="IPR004840">
    <property type="entry name" value="Amino_acid_permease_CS"/>
</dbReference>
<dbReference type="PIRSF" id="PIRSF006060">
    <property type="entry name" value="AA_transporter"/>
    <property type="match status" value="1"/>
</dbReference>
<dbReference type="AlphaFoldDB" id="A0A8E2JW26"/>
<feature type="non-terminal residue" evidence="8">
    <location>
        <position position="1"/>
    </location>
</feature>
<keyword evidence="5 6" id="KW-0472">Membrane</keyword>
<evidence type="ECO:0000256" key="3">
    <source>
        <dbReference type="ARBA" id="ARBA00022692"/>
    </source>
</evidence>
<keyword evidence="3 6" id="KW-0812">Transmembrane</keyword>
<feature type="transmembrane region" description="Helical" evidence="6">
    <location>
        <begin position="344"/>
        <end position="368"/>
    </location>
</feature>
<dbReference type="GO" id="GO:0016020">
    <property type="term" value="C:membrane"/>
    <property type="evidence" value="ECO:0007669"/>
    <property type="project" value="UniProtKB-SubCell"/>
</dbReference>
<feature type="transmembrane region" description="Helical" evidence="6">
    <location>
        <begin position="28"/>
        <end position="52"/>
    </location>
</feature>
<feature type="transmembrane region" description="Helical" evidence="6">
    <location>
        <begin position="112"/>
        <end position="132"/>
    </location>
</feature>
<sequence length="461" mass="51085">IAISATVGLGVFVNGGEALRVAGPGGAILAFTFVGLIAIAVMECIAEMIGIWPVSNPFREFLKAFVDEDLATLCNFWGMSTTIKALLLFIVCPVILYCINFLGVYWYGIIEAVIGTIKIISVVGAFALMIAVNHNGRSLKYPSTSMTASRPTTMFAAVVPACFAYIGVEAVAITAFKAKDQTQLRLPVKFIAWVVTALYIFAVAGFVSNVKWCDPNLPLPTSWAHNRTCSTVPHNSTLPHQSTAIYVIALMETGEKVWPAFITGALVFSVISTANTNLYVASRSLFGMTRRIDKRAGRIRRIFAKFGTVYEGTGVPAWAVFISTISFCWLPFIRLHHGDSVGEVINILSTMGSTGCLCVWASQCLAYIRYHSWQRRHNWGSITGNLTIYRLGTHRNNVRRTYPRLYRWGDESLAQHRSFRAYFQPAWAWFGLISSLAIVFIFNSASWWHGHITKNEVIAAY</sequence>
<gene>
    <name evidence="8" type="ORF">AOQ84DRAFT_265864</name>
</gene>
<feature type="domain" description="Amino acid permease/ SLC12A" evidence="7">
    <location>
        <begin position="72"/>
        <end position="371"/>
    </location>
</feature>
<dbReference type="PANTHER" id="PTHR43495:SF5">
    <property type="entry name" value="GAMMA-AMINOBUTYRIC ACID PERMEASE"/>
    <property type="match status" value="1"/>
</dbReference>
<dbReference type="PANTHER" id="PTHR43495">
    <property type="entry name" value="GABA PERMEASE"/>
    <property type="match status" value="1"/>
</dbReference>
<accession>A0A8E2JW26</accession>
<dbReference type="OrthoDB" id="3900342at2759"/>
<evidence type="ECO:0000256" key="6">
    <source>
        <dbReference type="SAM" id="Phobius"/>
    </source>
</evidence>
<keyword evidence="4 6" id="KW-1133">Transmembrane helix</keyword>
<name>A0A8E2JW26_9PEZI</name>
<feature type="transmembrane region" description="Helical" evidence="6">
    <location>
        <begin position="302"/>
        <end position="332"/>
    </location>
</feature>
<evidence type="ECO:0000313" key="8">
    <source>
        <dbReference type="EMBL" id="OCL11297.1"/>
    </source>
</evidence>
<dbReference type="Proteomes" id="UP000250140">
    <property type="component" value="Unassembled WGS sequence"/>
</dbReference>
<dbReference type="PROSITE" id="PS00218">
    <property type="entry name" value="AMINO_ACID_PERMEASE_1"/>
    <property type="match status" value="1"/>
</dbReference>
<dbReference type="GO" id="GO:0055085">
    <property type="term" value="P:transmembrane transport"/>
    <property type="evidence" value="ECO:0007669"/>
    <property type="project" value="InterPro"/>
</dbReference>
<feature type="transmembrane region" description="Helical" evidence="6">
    <location>
        <begin position="152"/>
        <end position="176"/>
    </location>
</feature>
<feature type="transmembrane region" description="Helical" evidence="6">
    <location>
        <begin position="188"/>
        <end position="207"/>
    </location>
</feature>
<organism evidence="8 9">
    <name type="scientific">Glonium stellatum</name>
    <dbReference type="NCBI Taxonomy" id="574774"/>
    <lineage>
        <taxon>Eukaryota</taxon>
        <taxon>Fungi</taxon>
        <taxon>Dikarya</taxon>
        <taxon>Ascomycota</taxon>
        <taxon>Pezizomycotina</taxon>
        <taxon>Dothideomycetes</taxon>
        <taxon>Pleosporomycetidae</taxon>
        <taxon>Gloniales</taxon>
        <taxon>Gloniaceae</taxon>
        <taxon>Glonium</taxon>
    </lineage>
</organism>
<evidence type="ECO:0000256" key="4">
    <source>
        <dbReference type="ARBA" id="ARBA00022989"/>
    </source>
</evidence>
<dbReference type="EMBL" id="KV749073">
    <property type="protein sequence ID" value="OCL11297.1"/>
    <property type="molecule type" value="Genomic_DNA"/>
</dbReference>
<dbReference type="InterPro" id="IPR004841">
    <property type="entry name" value="AA-permease/SLC12A_dom"/>
</dbReference>
<feature type="transmembrane region" description="Helical" evidence="6">
    <location>
        <begin position="260"/>
        <end position="281"/>
    </location>
</feature>
<keyword evidence="9" id="KW-1185">Reference proteome</keyword>
<dbReference type="GO" id="GO:0006865">
    <property type="term" value="P:amino acid transport"/>
    <property type="evidence" value="ECO:0007669"/>
    <property type="project" value="InterPro"/>
</dbReference>